<evidence type="ECO:0000259" key="4">
    <source>
        <dbReference type="PROSITE" id="PS51720"/>
    </source>
</evidence>
<dbReference type="EMBL" id="PZQS01000013">
    <property type="protein sequence ID" value="PVD19421.1"/>
    <property type="molecule type" value="Genomic_DNA"/>
</dbReference>
<gene>
    <name evidence="5" type="ORF">C0Q70_19910</name>
</gene>
<proteinExistence type="inferred from homology"/>
<dbReference type="Proteomes" id="UP000245119">
    <property type="component" value="Linkage Group LG13"/>
</dbReference>
<keyword evidence="3" id="KW-0342">GTP-binding</keyword>
<feature type="domain" description="AIG1-type G" evidence="4">
    <location>
        <begin position="15"/>
        <end position="218"/>
    </location>
</feature>
<evidence type="ECO:0000313" key="6">
    <source>
        <dbReference type="Proteomes" id="UP000245119"/>
    </source>
</evidence>
<dbReference type="Pfam" id="PF04548">
    <property type="entry name" value="AIG1"/>
    <property type="match status" value="1"/>
</dbReference>
<protein>
    <recommendedName>
        <fullName evidence="4">AIG1-type G domain-containing protein</fullName>
    </recommendedName>
</protein>
<dbReference type="InterPro" id="IPR027417">
    <property type="entry name" value="P-loop_NTPase"/>
</dbReference>
<evidence type="ECO:0000256" key="2">
    <source>
        <dbReference type="ARBA" id="ARBA00022741"/>
    </source>
</evidence>
<sequence>MMASPTGGRFENFQEPECRLVVVGRTGSGKSSVVNILLDEKLSPTKMSFESVTTKVKLYSRRRFQKEIRVVDTPGLFDSRPNMTNEKVKMMLATTGLLLAPGPHAFLLTIRLDQRLTEDEKAVFSHLVDIFGNDYLNYTIVVFTHGDELRKRKINIEDFVKHAPTELPNLLTKVSHRYVVFDNTKKGNSAKILFDMVEGMVRRDQALYYINQFFFDAETVISEADEEVEHNYRPETLREKAREAMTGSELVHVINNIKRSVSAESLSEEINHEVKEAGKKKDDRELVSLLFRMIRALSRREVNDGKRQSAIQSMMVSSYMVTLVPLLE</sequence>
<dbReference type="OrthoDB" id="431287at2759"/>
<dbReference type="Gene3D" id="3.40.50.300">
    <property type="entry name" value="P-loop containing nucleotide triphosphate hydrolases"/>
    <property type="match status" value="1"/>
</dbReference>
<dbReference type="InterPro" id="IPR006703">
    <property type="entry name" value="G_AIG1"/>
</dbReference>
<dbReference type="FunFam" id="3.40.50.300:FF:000366">
    <property type="entry name" value="GTPase, IMAP family member 2"/>
    <property type="match status" value="1"/>
</dbReference>
<dbReference type="SUPFAM" id="SSF52540">
    <property type="entry name" value="P-loop containing nucleoside triphosphate hydrolases"/>
    <property type="match status" value="1"/>
</dbReference>
<dbReference type="PANTHER" id="PTHR10903">
    <property type="entry name" value="GTPASE, IMAP FAMILY MEMBER-RELATED"/>
    <property type="match status" value="1"/>
</dbReference>
<name>A0A2T7NE24_POMCA</name>
<organism evidence="5 6">
    <name type="scientific">Pomacea canaliculata</name>
    <name type="common">Golden apple snail</name>
    <dbReference type="NCBI Taxonomy" id="400727"/>
    <lineage>
        <taxon>Eukaryota</taxon>
        <taxon>Metazoa</taxon>
        <taxon>Spiralia</taxon>
        <taxon>Lophotrochozoa</taxon>
        <taxon>Mollusca</taxon>
        <taxon>Gastropoda</taxon>
        <taxon>Caenogastropoda</taxon>
        <taxon>Architaenioglossa</taxon>
        <taxon>Ampullarioidea</taxon>
        <taxon>Ampullariidae</taxon>
        <taxon>Pomacea</taxon>
    </lineage>
</organism>
<comment type="caution">
    <text evidence="5">The sequence shown here is derived from an EMBL/GenBank/DDBJ whole genome shotgun (WGS) entry which is preliminary data.</text>
</comment>
<reference evidence="5 6" key="1">
    <citation type="submission" date="2018-04" db="EMBL/GenBank/DDBJ databases">
        <title>The genome of golden apple snail Pomacea canaliculata provides insight into stress tolerance and invasive adaptation.</title>
        <authorList>
            <person name="Liu C."/>
            <person name="Liu B."/>
            <person name="Ren Y."/>
            <person name="Zhang Y."/>
            <person name="Wang H."/>
            <person name="Li S."/>
            <person name="Jiang F."/>
            <person name="Yin L."/>
            <person name="Zhang G."/>
            <person name="Qian W."/>
            <person name="Fan W."/>
        </authorList>
    </citation>
    <scope>NUCLEOTIDE SEQUENCE [LARGE SCALE GENOMIC DNA]</scope>
    <source>
        <strain evidence="5">SZHN2017</strain>
        <tissue evidence="5">Muscle</tissue>
    </source>
</reference>
<evidence type="ECO:0000256" key="3">
    <source>
        <dbReference type="ARBA" id="ARBA00023134"/>
    </source>
</evidence>
<dbReference type="PANTHER" id="PTHR10903:SF184">
    <property type="entry name" value="GTP-BINDING PROTEIN A"/>
    <property type="match status" value="1"/>
</dbReference>
<evidence type="ECO:0000313" key="5">
    <source>
        <dbReference type="EMBL" id="PVD19421.1"/>
    </source>
</evidence>
<dbReference type="STRING" id="400727.A0A2T7NE24"/>
<evidence type="ECO:0000256" key="1">
    <source>
        <dbReference type="ARBA" id="ARBA00008535"/>
    </source>
</evidence>
<dbReference type="PROSITE" id="PS51720">
    <property type="entry name" value="G_AIG1"/>
    <property type="match status" value="1"/>
</dbReference>
<dbReference type="GO" id="GO:0005525">
    <property type="term" value="F:GTP binding"/>
    <property type="evidence" value="ECO:0007669"/>
    <property type="project" value="UniProtKB-KW"/>
</dbReference>
<comment type="similarity">
    <text evidence="1">Belongs to the TRAFAC class TrmE-Era-EngA-EngB-Septin-like GTPase superfamily. AIG1/Toc34/Toc159-like paraseptin GTPase family. IAN subfamily.</text>
</comment>
<accession>A0A2T7NE24</accession>
<keyword evidence="2" id="KW-0547">Nucleotide-binding</keyword>
<dbReference type="InterPro" id="IPR045058">
    <property type="entry name" value="GIMA/IAN/Toc"/>
</dbReference>
<keyword evidence="6" id="KW-1185">Reference proteome</keyword>
<dbReference type="AlphaFoldDB" id="A0A2T7NE24"/>